<protein>
    <submittedName>
        <fullName evidence="1">Uncharacterized protein</fullName>
    </submittedName>
</protein>
<sequence>MLRVRGRGGRARRVRAARERVPIARHLSDSWPRADRGACNTRTAIVSATSRVARTRQDEQITRATSGATCARYDTHQSFMLRRVGREATRLAVYGAAHGHAPPNAGNGYVDRFADQRKLIMPAVQSDGGAARVRQ</sequence>
<reference evidence="1 2" key="1">
    <citation type="journal article" date="2019" name="Commun. Biol.">
        <title>The bagworm genome reveals a unique fibroin gene that provides high tensile strength.</title>
        <authorList>
            <person name="Kono N."/>
            <person name="Nakamura H."/>
            <person name="Ohtoshi R."/>
            <person name="Tomita M."/>
            <person name="Numata K."/>
            <person name="Arakawa K."/>
        </authorList>
    </citation>
    <scope>NUCLEOTIDE SEQUENCE [LARGE SCALE GENOMIC DNA]</scope>
</reference>
<keyword evidence="2" id="KW-1185">Reference proteome</keyword>
<dbReference type="Proteomes" id="UP000299102">
    <property type="component" value="Unassembled WGS sequence"/>
</dbReference>
<comment type="caution">
    <text evidence="1">The sequence shown here is derived from an EMBL/GenBank/DDBJ whole genome shotgun (WGS) entry which is preliminary data.</text>
</comment>
<proteinExistence type="predicted"/>
<accession>A0A4C1U5Q5</accession>
<organism evidence="1 2">
    <name type="scientific">Eumeta variegata</name>
    <name type="common">Bagworm moth</name>
    <name type="synonym">Eumeta japonica</name>
    <dbReference type="NCBI Taxonomy" id="151549"/>
    <lineage>
        <taxon>Eukaryota</taxon>
        <taxon>Metazoa</taxon>
        <taxon>Ecdysozoa</taxon>
        <taxon>Arthropoda</taxon>
        <taxon>Hexapoda</taxon>
        <taxon>Insecta</taxon>
        <taxon>Pterygota</taxon>
        <taxon>Neoptera</taxon>
        <taxon>Endopterygota</taxon>
        <taxon>Lepidoptera</taxon>
        <taxon>Glossata</taxon>
        <taxon>Ditrysia</taxon>
        <taxon>Tineoidea</taxon>
        <taxon>Psychidae</taxon>
        <taxon>Oiketicinae</taxon>
        <taxon>Eumeta</taxon>
    </lineage>
</organism>
<name>A0A4C1U5Q5_EUMVA</name>
<evidence type="ECO:0000313" key="1">
    <source>
        <dbReference type="EMBL" id="GBP21713.1"/>
    </source>
</evidence>
<gene>
    <name evidence="1" type="ORF">EVAR_16263_1</name>
</gene>
<dbReference type="AlphaFoldDB" id="A0A4C1U5Q5"/>
<dbReference type="EMBL" id="BGZK01000131">
    <property type="protein sequence ID" value="GBP21713.1"/>
    <property type="molecule type" value="Genomic_DNA"/>
</dbReference>
<evidence type="ECO:0000313" key="2">
    <source>
        <dbReference type="Proteomes" id="UP000299102"/>
    </source>
</evidence>